<name>A0ABP0KMC6_9DINO</name>
<keyword evidence="1" id="KW-0472">Membrane</keyword>
<accession>A0ABP0KMC6</accession>
<feature type="transmembrane region" description="Helical" evidence="1">
    <location>
        <begin position="20"/>
        <end position="39"/>
    </location>
</feature>
<organism evidence="2 3">
    <name type="scientific">Durusdinium trenchii</name>
    <dbReference type="NCBI Taxonomy" id="1381693"/>
    <lineage>
        <taxon>Eukaryota</taxon>
        <taxon>Sar</taxon>
        <taxon>Alveolata</taxon>
        <taxon>Dinophyceae</taxon>
        <taxon>Suessiales</taxon>
        <taxon>Symbiodiniaceae</taxon>
        <taxon>Durusdinium</taxon>
    </lineage>
</organism>
<feature type="non-terminal residue" evidence="2">
    <location>
        <position position="1"/>
    </location>
</feature>
<keyword evidence="3" id="KW-1185">Reference proteome</keyword>
<sequence length="117" mass="13387">DLSTVLARAGWGFAKRHYGLTSLWIVGLLLLTFATGFAVTEEQERAFSEIIQQIDYARLSEAERQVYFWDNEYYNSKGFFSCDDLCNANYAKLVEAQARLADVEREFAAIKSQAKQQ</sequence>
<gene>
    <name evidence="2" type="ORF">SCF082_LOCUS17912</name>
</gene>
<feature type="non-terminal residue" evidence="2">
    <location>
        <position position="117"/>
    </location>
</feature>
<keyword evidence="1" id="KW-1133">Transmembrane helix</keyword>
<evidence type="ECO:0000313" key="3">
    <source>
        <dbReference type="Proteomes" id="UP001642464"/>
    </source>
</evidence>
<proteinExistence type="predicted"/>
<dbReference type="Proteomes" id="UP001642464">
    <property type="component" value="Unassembled WGS sequence"/>
</dbReference>
<comment type="caution">
    <text evidence="2">The sequence shown here is derived from an EMBL/GenBank/DDBJ whole genome shotgun (WGS) entry which is preliminary data.</text>
</comment>
<evidence type="ECO:0000313" key="2">
    <source>
        <dbReference type="EMBL" id="CAK9027425.1"/>
    </source>
</evidence>
<protein>
    <submittedName>
        <fullName evidence="2">Uncharacterized protein</fullName>
    </submittedName>
</protein>
<evidence type="ECO:0000256" key="1">
    <source>
        <dbReference type="SAM" id="Phobius"/>
    </source>
</evidence>
<reference evidence="2 3" key="1">
    <citation type="submission" date="2024-02" db="EMBL/GenBank/DDBJ databases">
        <authorList>
            <person name="Chen Y."/>
            <person name="Shah S."/>
            <person name="Dougan E. K."/>
            <person name="Thang M."/>
            <person name="Chan C."/>
        </authorList>
    </citation>
    <scope>NUCLEOTIDE SEQUENCE [LARGE SCALE GENOMIC DNA]</scope>
</reference>
<dbReference type="EMBL" id="CAXAMM010011906">
    <property type="protein sequence ID" value="CAK9027425.1"/>
    <property type="molecule type" value="Genomic_DNA"/>
</dbReference>
<keyword evidence="1" id="KW-0812">Transmembrane</keyword>